<organism evidence="3 4">
    <name type="scientific">Caenorhabditis angaria</name>
    <dbReference type="NCBI Taxonomy" id="860376"/>
    <lineage>
        <taxon>Eukaryota</taxon>
        <taxon>Metazoa</taxon>
        <taxon>Ecdysozoa</taxon>
        <taxon>Nematoda</taxon>
        <taxon>Chromadorea</taxon>
        <taxon>Rhabditida</taxon>
        <taxon>Rhabditina</taxon>
        <taxon>Rhabditomorpha</taxon>
        <taxon>Rhabditoidea</taxon>
        <taxon>Rhabditidae</taxon>
        <taxon>Peloderinae</taxon>
        <taxon>Caenorhabditis</taxon>
    </lineage>
</organism>
<dbReference type="InterPro" id="IPR029058">
    <property type="entry name" value="AB_hydrolase_fold"/>
</dbReference>
<dbReference type="PANTHER" id="PTHR45908">
    <property type="entry name" value="PROTEIN CBG11750-RELATED"/>
    <property type="match status" value="1"/>
</dbReference>
<keyword evidence="1" id="KW-0732">Signal</keyword>
<dbReference type="InterPro" id="IPR002921">
    <property type="entry name" value="Fungal_lipase-type"/>
</dbReference>
<accession>A0A9P1N5N7</accession>
<evidence type="ECO:0000313" key="3">
    <source>
        <dbReference type="EMBL" id="CAI5452155.1"/>
    </source>
</evidence>
<dbReference type="OrthoDB" id="438440at2759"/>
<name>A0A9P1N5N7_9PELO</name>
<evidence type="ECO:0000259" key="2">
    <source>
        <dbReference type="Pfam" id="PF01764"/>
    </source>
</evidence>
<keyword evidence="4" id="KW-1185">Reference proteome</keyword>
<reference evidence="3" key="1">
    <citation type="submission" date="2022-11" db="EMBL/GenBank/DDBJ databases">
        <authorList>
            <person name="Kikuchi T."/>
        </authorList>
    </citation>
    <scope>NUCLEOTIDE SEQUENCE</scope>
    <source>
        <strain evidence="3">PS1010</strain>
    </source>
</reference>
<dbReference type="Pfam" id="PF01764">
    <property type="entry name" value="Lipase_3"/>
    <property type="match status" value="1"/>
</dbReference>
<dbReference type="Gene3D" id="3.40.50.1820">
    <property type="entry name" value="alpha/beta hydrolase"/>
    <property type="match status" value="1"/>
</dbReference>
<gene>
    <name evidence="3" type="ORF">CAMP_LOCUS14792</name>
</gene>
<evidence type="ECO:0000313" key="4">
    <source>
        <dbReference type="Proteomes" id="UP001152747"/>
    </source>
</evidence>
<feature type="signal peptide" evidence="1">
    <location>
        <begin position="1"/>
        <end position="18"/>
    </location>
</feature>
<dbReference type="EMBL" id="CANHGI010000005">
    <property type="protein sequence ID" value="CAI5452155.1"/>
    <property type="molecule type" value="Genomic_DNA"/>
</dbReference>
<protein>
    <recommendedName>
        <fullName evidence="2">Fungal lipase-type domain-containing protein</fullName>
    </recommendedName>
</protein>
<dbReference type="Proteomes" id="UP001152747">
    <property type="component" value="Unassembled WGS sequence"/>
</dbReference>
<dbReference type="PANTHER" id="PTHR45908:SF5">
    <property type="entry name" value="FUNGAL LIPASE-LIKE DOMAIN-CONTAINING PROTEIN"/>
    <property type="match status" value="1"/>
</dbReference>
<proteinExistence type="predicted"/>
<dbReference type="CDD" id="cd00519">
    <property type="entry name" value="Lipase_3"/>
    <property type="match status" value="1"/>
</dbReference>
<feature type="domain" description="Fungal lipase-type" evidence="2">
    <location>
        <begin position="91"/>
        <end position="225"/>
    </location>
</feature>
<dbReference type="AlphaFoldDB" id="A0A9P1N5N7"/>
<dbReference type="SUPFAM" id="SSF53474">
    <property type="entry name" value="alpha/beta-Hydrolases"/>
    <property type="match status" value="1"/>
</dbReference>
<comment type="caution">
    <text evidence="3">The sequence shown here is derived from an EMBL/GenBank/DDBJ whole genome shotgun (WGS) entry which is preliminary data.</text>
</comment>
<evidence type="ECO:0000256" key="1">
    <source>
        <dbReference type="SAM" id="SignalP"/>
    </source>
</evidence>
<sequence>MKFNILTILILLFEWVLCFDSKDEIYNEEETRMLFELAAGTMLTNKTSCISSSSKFPGDSRFVDGFEVTCDILTGSCSGYVVEIISKKQLVVAFRPTDTFFQFSAELFAAGFPDSNFYDIGEASFYFNQAFKTVWPMVKNILTRQDFKNHDVYFIGHSLGGSIASLTSLATIIEKVRKTNQVKVVTFGQPRTGNGDYVKYFNKIVKYSFRIINRGDVLARAPPCFKDMLNFETMRCDPFSNGPKHHKTEVWYPNGMKNGSKYVVCSDGENDYCGNSYQIDFHNFAGALMDHRKYFDKMISP</sequence>
<dbReference type="GO" id="GO:0006629">
    <property type="term" value="P:lipid metabolic process"/>
    <property type="evidence" value="ECO:0007669"/>
    <property type="project" value="InterPro"/>
</dbReference>
<feature type="chain" id="PRO_5040350673" description="Fungal lipase-type domain-containing protein" evidence="1">
    <location>
        <begin position="19"/>
        <end position="301"/>
    </location>
</feature>